<dbReference type="SUPFAM" id="SSF56349">
    <property type="entry name" value="DNA breaking-rejoining enzymes"/>
    <property type="match status" value="1"/>
</dbReference>
<dbReference type="EMBL" id="JACHIT010000001">
    <property type="protein sequence ID" value="MBB5912182.1"/>
    <property type="molecule type" value="Genomic_DNA"/>
</dbReference>
<comment type="caution">
    <text evidence="3">The sequence shown here is derived from an EMBL/GenBank/DDBJ whole genome shotgun (WGS) entry which is preliminary data.</text>
</comment>
<feature type="domain" description="Tyr recombinase" evidence="2">
    <location>
        <begin position="1"/>
        <end position="84"/>
    </location>
</feature>
<dbReference type="GO" id="GO:0015074">
    <property type="term" value="P:DNA integration"/>
    <property type="evidence" value="ECO:0007669"/>
    <property type="project" value="InterPro"/>
</dbReference>
<dbReference type="InterPro" id="IPR002104">
    <property type="entry name" value="Integrase_catalytic"/>
</dbReference>
<gene>
    <name evidence="3" type="ORF">BJY24_001049</name>
</gene>
<reference evidence="3 4" key="1">
    <citation type="submission" date="2020-08" db="EMBL/GenBank/DDBJ databases">
        <title>Sequencing the genomes of 1000 actinobacteria strains.</title>
        <authorList>
            <person name="Klenk H.-P."/>
        </authorList>
    </citation>
    <scope>NUCLEOTIDE SEQUENCE [LARGE SCALE GENOMIC DNA]</scope>
    <source>
        <strain evidence="3 4">DSM 43582</strain>
    </source>
</reference>
<accession>A0A7W9UGI3</accession>
<name>A0A7W9UGI3_9NOCA</name>
<keyword evidence="4" id="KW-1185">Reference proteome</keyword>
<evidence type="ECO:0000259" key="2">
    <source>
        <dbReference type="PROSITE" id="PS51898"/>
    </source>
</evidence>
<evidence type="ECO:0000256" key="1">
    <source>
        <dbReference type="ARBA" id="ARBA00023172"/>
    </source>
</evidence>
<keyword evidence="1" id="KW-0233">DNA recombination</keyword>
<dbReference type="AlphaFoldDB" id="A0A7W9UGI3"/>
<dbReference type="Gene3D" id="1.10.443.10">
    <property type="entry name" value="Intergrase catalytic core"/>
    <property type="match status" value="1"/>
</dbReference>
<dbReference type="InterPro" id="IPR011010">
    <property type="entry name" value="DNA_brk_join_enz"/>
</dbReference>
<dbReference type="GO" id="GO:0006310">
    <property type="term" value="P:DNA recombination"/>
    <property type="evidence" value="ECO:0007669"/>
    <property type="project" value="UniProtKB-KW"/>
</dbReference>
<dbReference type="Pfam" id="PF00589">
    <property type="entry name" value="Phage_integrase"/>
    <property type="match status" value="1"/>
</dbReference>
<dbReference type="GO" id="GO:0003677">
    <property type="term" value="F:DNA binding"/>
    <property type="evidence" value="ECO:0007669"/>
    <property type="project" value="InterPro"/>
</dbReference>
<organism evidence="3 4">
    <name type="scientific">Nocardia transvalensis</name>
    <dbReference type="NCBI Taxonomy" id="37333"/>
    <lineage>
        <taxon>Bacteria</taxon>
        <taxon>Bacillati</taxon>
        <taxon>Actinomycetota</taxon>
        <taxon>Actinomycetes</taxon>
        <taxon>Mycobacteriales</taxon>
        <taxon>Nocardiaceae</taxon>
        <taxon>Nocardia</taxon>
    </lineage>
</organism>
<protein>
    <submittedName>
        <fullName evidence="3">Integrase</fullName>
    </submittedName>
</protein>
<dbReference type="PROSITE" id="PS51898">
    <property type="entry name" value="TYR_RECOMBINASE"/>
    <property type="match status" value="1"/>
</dbReference>
<dbReference type="InterPro" id="IPR013762">
    <property type="entry name" value="Integrase-like_cat_sf"/>
</dbReference>
<evidence type="ECO:0000313" key="4">
    <source>
        <dbReference type="Proteomes" id="UP000540412"/>
    </source>
</evidence>
<evidence type="ECO:0000313" key="3">
    <source>
        <dbReference type="EMBL" id="MBB5912182.1"/>
    </source>
</evidence>
<sequence>MDSIRFDRFYALFRLELTTGLRRAEICGIRWPSLGLDNAVLSVHQGRVFVAGYAQGTQVKTEDSARSIALNPETVQALRDWKAI</sequence>
<proteinExistence type="predicted"/>
<dbReference type="Proteomes" id="UP000540412">
    <property type="component" value="Unassembled WGS sequence"/>
</dbReference>